<evidence type="ECO:0000256" key="1">
    <source>
        <dbReference type="ARBA" id="ARBA00023002"/>
    </source>
</evidence>
<dbReference type="Proteomes" id="UP000694865">
    <property type="component" value="Unplaced"/>
</dbReference>
<dbReference type="Pfam" id="PF00106">
    <property type="entry name" value="adh_short"/>
    <property type="match status" value="1"/>
</dbReference>
<proteinExistence type="predicted"/>
<dbReference type="PROSITE" id="PS51257">
    <property type="entry name" value="PROKAR_LIPOPROTEIN"/>
    <property type="match status" value="1"/>
</dbReference>
<organism evidence="2 3">
    <name type="scientific">Saccoglossus kowalevskii</name>
    <name type="common">Acorn worm</name>
    <dbReference type="NCBI Taxonomy" id="10224"/>
    <lineage>
        <taxon>Eukaryota</taxon>
        <taxon>Metazoa</taxon>
        <taxon>Hemichordata</taxon>
        <taxon>Enteropneusta</taxon>
        <taxon>Harrimaniidae</taxon>
        <taxon>Saccoglossus</taxon>
    </lineage>
</organism>
<dbReference type="InterPro" id="IPR036291">
    <property type="entry name" value="NAD(P)-bd_dom_sf"/>
</dbReference>
<sequence>MGVIGRLARLAVPLSFFGTAVGCTVLVKDYYSGARYSGQARIDGKTVIITGANTGIGKETAKDLAARGGRVILACRDTNKGEQAAEEIRQSTDNKNVFVRQLDLSSLQSVRTFADNVVKASIFGIGKAFGYLVA</sequence>
<keyword evidence="2" id="KW-1185">Reference proteome</keyword>
<protein>
    <submittedName>
        <fullName evidence="3">Retinol dehydrogenase 13-like</fullName>
    </submittedName>
</protein>
<dbReference type="InterPro" id="IPR002347">
    <property type="entry name" value="SDR_fam"/>
</dbReference>
<evidence type="ECO:0000313" key="2">
    <source>
        <dbReference type="Proteomes" id="UP000694865"/>
    </source>
</evidence>
<dbReference type="RefSeq" id="XP_006813193.1">
    <property type="nucleotide sequence ID" value="XM_006813130.1"/>
</dbReference>
<name>A0ABM0LZK2_SACKO</name>
<dbReference type="PANTHER" id="PTHR43157:SF31">
    <property type="entry name" value="PHOSPHATIDYLINOSITOL-GLYCAN BIOSYNTHESIS CLASS F PROTEIN"/>
    <property type="match status" value="1"/>
</dbReference>
<dbReference type="PANTHER" id="PTHR43157">
    <property type="entry name" value="PHOSPHATIDYLINOSITOL-GLYCAN BIOSYNTHESIS CLASS F PROTEIN-RELATED"/>
    <property type="match status" value="1"/>
</dbReference>
<evidence type="ECO:0000313" key="3">
    <source>
        <dbReference type="RefSeq" id="XP_006813193.1"/>
    </source>
</evidence>
<accession>A0ABM0LZK2</accession>
<dbReference type="Gene3D" id="3.40.50.720">
    <property type="entry name" value="NAD(P)-binding Rossmann-like Domain"/>
    <property type="match status" value="1"/>
</dbReference>
<dbReference type="GeneID" id="102800573"/>
<reference evidence="3" key="1">
    <citation type="submission" date="2025-08" db="UniProtKB">
        <authorList>
            <consortium name="RefSeq"/>
        </authorList>
    </citation>
    <scope>IDENTIFICATION</scope>
    <source>
        <tissue evidence="3">Testes</tissue>
    </source>
</reference>
<gene>
    <name evidence="3" type="primary">LOC102800573</name>
</gene>
<keyword evidence="1" id="KW-0560">Oxidoreductase</keyword>
<dbReference type="SUPFAM" id="SSF51735">
    <property type="entry name" value="NAD(P)-binding Rossmann-fold domains"/>
    <property type="match status" value="1"/>
</dbReference>